<dbReference type="Proteomes" id="UP001162640">
    <property type="component" value="Unassembled WGS sequence"/>
</dbReference>
<evidence type="ECO:0000313" key="1">
    <source>
        <dbReference type="EMBL" id="GMH68006.1"/>
    </source>
</evidence>
<comment type="caution">
    <text evidence="1">The sequence shown here is derived from an EMBL/GenBank/DDBJ whole genome shotgun (WGS) entry which is preliminary data.</text>
</comment>
<proteinExistence type="predicted"/>
<name>A0A9W7ACQ8_9STRA</name>
<evidence type="ECO:0000313" key="2">
    <source>
        <dbReference type="Proteomes" id="UP001162640"/>
    </source>
</evidence>
<protein>
    <recommendedName>
        <fullName evidence="3">Poly A polymerase head domain-containing protein</fullName>
    </recommendedName>
</protein>
<dbReference type="InterPro" id="IPR043519">
    <property type="entry name" value="NT_sf"/>
</dbReference>
<dbReference type="AlphaFoldDB" id="A0A9W7ACQ8"/>
<reference evidence="2" key="1">
    <citation type="journal article" date="2023" name="Commun. Biol.">
        <title>Genome analysis of Parmales, the sister group of diatoms, reveals the evolutionary specialization of diatoms from phago-mixotrophs to photoautotrophs.</title>
        <authorList>
            <person name="Ban H."/>
            <person name="Sato S."/>
            <person name="Yoshikawa S."/>
            <person name="Yamada K."/>
            <person name="Nakamura Y."/>
            <person name="Ichinomiya M."/>
            <person name="Sato N."/>
            <person name="Blanc-Mathieu R."/>
            <person name="Endo H."/>
            <person name="Kuwata A."/>
            <person name="Ogata H."/>
        </authorList>
    </citation>
    <scope>NUCLEOTIDE SEQUENCE [LARGE SCALE GENOMIC DNA]</scope>
</reference>
<dbReference type="Gene3D" id="3.30.460.10">
    <property type="entry name" value="Beta Polymerase, domain 2"/>
    <property type="match status" value="1"/>
</dbReference>
<sequence length="345" mass="38571">MSWAPPRHDKAGVITDLTLCTTLPYGLSIGGAGASAAGLEQTISTCEVYHSPTLAKLIFKKIKETRLSGTKDIYHSDIVDLILNKGGSRIYVYGGYVRDLIVGKDADDVDFLFRSSGGSVVPFLEQIAKERGWSPYRKIDESTGAGRWDFISIGDRSETDGGVKFTGHPLYASCEGEFTMNTLLFDVHSGVLIDPTGNGLKDTVNYVLRIPFPVSGWKTWLETDRLVGMKLLRYFNFCSRGYTPFDSGPNSQLRGFIVSNFLRLTKSGDMNQVIAVFFKRKIFRGPVEGHGERERVFRNSVVDEMCKVKVYEGEKMPRNHSDVVEWYKANVVQAYPEGRVKLAFE</sequence>
<accession>A0A9W7ACQ8</accession>
<organism evidence="1 2">
    <name type="scientific">Triparma laevis f. inornata</name>
    <dbReference type="NCBI Taxonomy" id="1714386"/>
    <lineage>
        <taxon>Eukaryota</taxon>
        <taxon>Sar</taxon>
        <taxon>Stramenopiles</taxon>
        <taxon>Ochrophyta</taxon>
        <taxon>Bolidophyceae</taxon>
        <taxon>Parmales</taxon>
        <taxon>Triparmaceae</taxon>
        <taxon>Triparma</taxon>
    </lineage>
</organism>
<evidence type="ECO:0008006" key="3">
    <source>
        <dbReference type="Google" id="ProtNLM"/>
    </source>
</evidence>
<dbReference type="SUPFAM" id="SSF81301">
    <property type="entry name" value="Nucleotidyltransferase"/>
    <property type="match status" value="1"/>
</dbReference>
<gene>
    <name evidence="1" type="ORF">TL16_g04825</name>
</gene>
<dbReference type="EMBL" id="BLQM01000136">
    <property type="protein sequence ID" value="GMH68006.1"/>
    <property type="molecule type" value="Genomic_DNA"/>
</dbReference>